<keyword evidence="14" id="KW-1185">Reference proteome</keyword>
<dbReference type="InterPro" id="IPR001915">
    <property type="entry name" value="Peptidase_M48"/>
</dbReference>
<protein>
    <recommendedName>
        <fullName evidence="11">Protease HtpX homolog</fullName>
        <ecNumber evidence="11">3.4.24.-</ecNumber>
    </recommendedName>
</protein>
<gene>
    <name evidence="11" type="primary">htpX</name>
    <name evidence="13" type="ORF">NAS2_0063</name>
</gene>
<dbReference type="Pfam" id="PF01435">
    <property type="entry name" value="Peptidase_M48"/>
    <property type="match status" value="1"/>
</dbReference>
<keyword evidence="7 11" id="KW-0862">Zinc</keyword>
<evidence type="ECO:0000256" key="6">
    <source>
        <dbReference type="ARBA" id="ARBA00022801"/>
    </source>
</evidence>
<keyword evidence="4 11" id="KW-0812">Transmembrane</keyword>
<evidence type="ECO:0000256" key="3">
    <source>
        <dbReference type="ARBA" id="ARBA00022670"/>
    </source>
</evidence>
<proteinExistence type="inferred from homology"/>
<keyword evidence="8 11" id="KW-1133">Transmembrane helix</keyword>
<dbReference type="EMBL" id="AP018732">
    <property type="protein sequence ID" value="BBE41477.1"/>
    <property type="molecule type" value="Genomic_DNA"/>
</dbReference>
<evidence type="ECO:0000256" key="11">
    <source>
        <dbReference type="HAMAP-Rule" id="MF_00188"/>
    </source>
</evidence>
<evidence type="ECO:0000259" key="12">
    <source>
        <dbReference type="Pfam" id="PF01435"/>
    </source>
</evidence>
<feature type="binding site" evidence="11">
    <location>
        <position position="204"/>
    </location>
    <ligand>
        <name>Zn(2+)</name>
        <dbReference type="ChEBI" id="CHEBI:29105"/>
        <note>catalytic</note>
    </ligand>
</feature>
<dbReference type="CDD" id="cd07338">
    <property type="entry name" value="M48B_HtpX_like"/>
    <property type="match status" value="1"/>
</dbReference>
<dbReference type="NCBIfam" id="NF002322">
    <property type="entry name" value="PRK01265.1"/>
    <property type="match status" value="1"/>
</dbReference>
<feature type="transmembrane region" description="Helical" evidence="11">
    <location>
        <begin position="139"/>
        <end position="157"/>
    </location>
</feature>
<evidence type="ECO:0000313" key="14">
    <source>
        <dbReference type="Proteomes" id="UP000509448"/>
    </source>
</evidence>
<dbReference type="Gene3D" id="3.30.2010.10">
    <property type="entry name" value="Metalloproteases ('zincins'), catalytic domain"/>
    <property type="match status" value="1"/>
</dbReference>
<keyword evidence="10 11" id="KW-0472">Membrane</keyword>
<evidence type="ECO:0000313" key="13">
    <source>
        <dbReference type="EMBL" id="BBE41477.1"/>
    </source>
</evidence>
<dbReference type="InterPro" id="IPR022919">
    <property type="entry name" value="Pept_M48_protease_HtpX"/>
</dbReference>
<dbReference type="EC" id="3.4.24.-" evidence="11"/>
<keyword evidence="3 11" id="KW-0645">Protease</keyword>
<keyword evidence="6 11" id="KW-0378">Hydrolase</keyword>
<dbReference type="PANTHER" id="PTHR43221">
    <property type="entry name" value="PROTEASE HTPX"/>
    <property type="match status" value="1"/>
</dbReference>
<comment type="subcellular location">
    <subcellularLocation>
        <location evidence="11">Cell membrane</location>
        <topology evidence="11">Multi-pass membrane protein</topology>
    </subcellularLocation>
</comment>
<evidence type="ECO:0000256" key="10">
    <source>
        <dbReference type="ARBA" id="ARBA00023136"/>
    </source>
</evidence>
<evidence type="ECO:0000256" key="4">
    <source>
        <dbReference type="ARBA" id="ARBA00022692"/>
    </source>
</evidence>
<comment type="similarity">
    <text evidence="1 11">Belongs to the peptidase M48B family.</text>
</comment>
<feature type="transmembrane region" description="Helical" evidence="11">
    <location>
        <begin position="177"/>
        <end position="199"/>
    </location>
</feature>
<evidence type="ECO:0000256" key="1">
    <source>
        <dbReference type="ARBA" id="ARBA00009779"/>
    </source>
</evidence>
<evidence type="ECO:0000256" key="5">
    <source>
        <dbReference type="ARBA" id="ARBA00022723"/>
    </source>
</evidence>
<dbReference type="GO" id="GO:0004222">
    <property type="term" value="F:metalloendopeptidase activity"/>
    <property type="evidence" value="ECO:0007669"/>
    <property type="project" value="UniProtKB-UniRule"/>
</dbReference>
<reference evidence="13 14" key="1">
    <citation type="journal article" date="2019" name="ISME J.">
        <title>Isolation and characterization of a thermophilic sulfur- and iron-reducing thaumarchaeote from a terrestrial acidic hot spring.</title>
        <authorList>
            <person name="Kato S."/>
            <person name="Itoh T."/>
            <person name="Yuki M."/>
            <person name="Nagamori M."/>
            <person name="Ohnishi M."/>
            <person name="Uematsu K."/>
            <person name="Suzuki K."/>
            <person name="Takashina T."/>
            <person name="Ohkuma M."/>
        </authorList>
    </citation>
    <scope>NUCLEOTIDE SEQUENCE [LARGE SCALE GENOMIC DNA]</scope>
    <source>
        <strain evidence="13 14">NAS-02</strain>
    </source>
</reference>
<evidence type="ECO:0000256" key="8">
    <source>
        <dbReference type="ARBA" id="ARBA00022989"/>
    </source>
</evidence>
<feature type="domain" description="Peptidase M48" evidence="12">
    <location>
        <begin position="64"/>
        <end position="299"/>
    </location>
</feature>
<evidence type="ECO:0000256" key="9">
    <source>
        <dbReference type="ARBA" id="ARBA00023049"/>
    </source>
</evidence>
<comment type="cofactor">
    <cofactor evidence="11">
        <name>Zn(2+)</name>
        <dbReference type="ChEBI" id="CHEBI:29105"/>
    </cofactor>
    <text evidence="11">Binds 1 zinc ion per subunit.</text>
</comment>
<evidence type="ECO:0000256" key="7">
    <source>
        <dbReference type="ARBA" id="ARBA00022833"/>
    </source>
</evidence>
<keyword evidence="9 11" id="KW-0482">Metalloprotease</keyword>
<dbReference type="GO" id="GO:0005886">
    <property type="term" value="C:plasma membrane"/>
    <property type="evidence" value="ECO:0007669"/>
    <property type="project" value="UniProtKB-SubCell"/>
</dbReference>
<sequence>MVGAWVAVTALGALVLAVVLSLLGVGYGVVWILGFVLALYIVQWLLGPYLINAVYKVRPLGEGEEPWLHEVVSKIAEKAGISTPKLMLAQVDVPNAFAYGSPATGNMVAVTKGLLDNLPHDEVEAVLGHELGHLKHRDVYLMMMVGLLPAIIYYLGYTLYWSGLFGGMGGRGNNNGLALLIGVVLIALSFIFNLFVFYISRLREYYADSHSAAVVPGGAKKLQRALARIMVVSGRVPKRKSKDASALKMFMISDPGQSIKWHGDIDELVEAIKQEKPRLWEELFSTHPHPAKRLRFLDTLAGETAP</sequence>
<dbReference type="PANTHER" id="PTHR43221:SF2">
    <property type="entry name" value="PROTEASE HTPX HOMOLOG"/>
    <property type="match status" value="1"/>
</dbReference>
<dbReference type="KEGG" id="ccai:NAS2_0063"/>
<keyword evidence="2 11" id="KW-1003">Cell membrane</keyword>
<accession>A0A4P2VAH5</accession>
<dbReference type="GO" id="GO:0006508">
    <property type="term" value="P:proteolysis"/>
    <property type="evidence" value="ECO:0007669"/>
    <property type="project" value="UniProtKB-KW"/>
</dbReference>
<feature type="binding site" evidence="11">
    <location>
        <position position="133"/>
    </location>
    <ligand>
        <name>Zn(2+)</name>
        <dbReference type="ChEBI" id="CHEBI:29105"/>
        <note>catalytic</note>
    </ligand>
</feature>
<dbReference type="Proteomes" id="UP000509448">
    <property type="component" value="Chromosome"/>
</dbReference>
<keyword evidence="5 11" id="KW-0479">Metal-binding</keyword>
<feature type="transmembrane region" description="Helical" evidence="11">
    <location>
        <begin position="27"/>
        <end position="51"/>
    </location>
</feature>
<feature type="binding site" evidence="11">
    <location>
        <position position="129"/>
    </location>
    <ligand>
        <name>Zn(2+)</name>
        <dbReference type="ChEBI" id="CHEBI:29105"/>
        <note>catalytic</note>
    </ligand>
</feature>
<feature type="active site" evidence="11">
    <location>
        <position position="130"/>
    </location>
</feature>
<dbReference type="GO" id="GO:0008270">
    <property type="term" value="F:zinc ion binding"/>
    <property type="evidence" value="ECO:0007669"/>
    <property type="project" value="UniProtKB-UniRule"/>
</dbReference>
<evidence type="ECO:0000256" key="2">
    <source>
        <dbReference type="ARBA" id="ARBA00022475"/>
    </source>
</evidence>
<name>A0A4P2VAH5_9ARCH</name>
<dbReference type="InterPro" id="IPR050083">
    <property type="entry name" value="HtpX_protease"/>
</dbReference>
<dbReference type="AlphaFoldDB" id="A0A4P2VAH5"/>
<dbReference type="HAMAP" id="MF_00188">
    <property type="entry name" value="Pept_M48_protease_HtpX"/>
    <property type="match status" value="1"/>
</dbReference>
<organism evidence="13 14">
    <name type="scientific">Conexivisphaera calida</name>
    <dbReference type="NCBI Taxonomy" id="1874277"/>
    <lineage>
        <taxon>Archaea</taxon>
        <taxon>Nitrososphaerota</taxon>
        <taxon>Conexivisphaeria</taxon>
        <taxon>Conexivisphaerales</taxon>
        <taxon>Conexivisphaeraceae</taxon>
        <taxon>Conexivisphaera</taxon>
    </lineage>
</organism>